<evidence type="ECO:0000256" key="1">
    <source>
        <dbReference type="SAM" id="MobiDB-lite"/>
    </source>
</evidence>
<keyword evidence="5" id="KW-1185">Reference proteome</keyword>
<dbReference type="EMBL" id="JAMXLR010000020">
    <property type="protein sequence ID" value="MCO6043175.1"/>
    <property type="molecule type" value="Genomic_DNA"/>
</dbReference>
<feature type="transmembrane region" description="Helical" evidence="2">
    <location>
        <begin position="49"/>
        <end position="69"/>
    </location>
</feature>
<feature type="compositionally biased region" description="Low complexity" evidence="1">
    <location>
        <begin position="77"/>
        <end position="88"/>
    </location>
</feature>
<sequence length="1161" mass="125389">MNGWLDGIAGWSDYWAVVLVHSLWVGAVLAVIVALLLRQVSARRPDLRCGIAYGGLMLTLVGSLAAATLPMDRIAAPRPARSSPGASAQQNDSAHAPTTIVEAQEERSAALATSASAPASGRDAVSWQRILVGLWLVGVALMLVGIGRSHTAARGLVRRASDCHSEFITEALADTTRVLGTAGRVALRLSDEISSPLVYGFHSPIILIPASFASGVPIDTLRVIFAHELWHLRRGDAYFALVQNVVESILFYHPAVWWLSRQVNYEREAACDAAAATVVGEGTRVAAALIETAERGTAQPVAALAAARGFLPDRVQRLLRPNARLGTRVSWGGLVGLAAIGLAAALSLATGTTLVAKEVAVAMTPAQRVEAIEQAMAATEPDDVARIDPRTGQVADNVPRYEVTARLVAADGSPLPRRGSVTVNYQGHSIGLSYRNDSSMSTRLPVGVTFYITPNIEGFAPTQFGPYKMLDSAMDLQELLLTPGYSSRLKIVDSEGQPVEGAKIASAMVWTRIGSGGTGHGVPSLIGRMSDAQGEIELAHLAARPFDITIEKPGYERLRHELAFEPADLTTWKLTPTKPVTGQFVDGAGQPVAGVEVHCVRSEGDSLNSGDPRDEFLERLVHPEYTSGAPLTTADEQGRFELSTLKADAEYWFMALHADHAPTRLDGVQPGQALQQIVLPPRFELHGKLEGDLAKVFPDEGRRNIWFNNPLTYQDMSYSGNHRVEVDGNGNFTLPQLVPGRLSLTIDKQRIDRRIDTSTEDLVIDVDKLGNWGQENYRTVRLRIEGPNNQPVRGTVYLSWRLAEAPDVGRQQDGLWLEIPADDPVLETRVPVGADLWFSGNKLVAAYCRQKNLGKIPPGDGPYDVAVEVQAAGLVIGSVQSASGSPLRDCTVTVRRLERLLQEEDDTLNAWGEFSVGGLPLGDDQYVAQVRLNDTWQIVVSPPFELTKLEPIQELALTMPDPVHLTGQVLQHDGQPAAGRYIGASFSMGGYSHSTGLGKLDDQGRFRIAVSPGGRIDEHEITIRHGGGSTGVTLFYKPDDDRGGHDFGVLKLGPAGTVRGQVLHEGGSPAVGVPVALMADDWEHSEYREMLHDKTDSEGRFEIDGLECVPQKITVAYGKWDMLSINPPALQTTDKYGNPRTVVTPATDPVDLQIVLKDGEE</sequence>
<accession>A0A9X2F6I9</accession>
<keyword evidence="2" id="KW-0812">Transmembrane</keyword>
<evidence type="ECO:0000313" key="5">
    <source>
        <dbReference type="Proteomes" id="UP001155241"/>
    </source>
</evidence>
<name>A0A9X2F6I9_9BACT</name>
<evidence type="ECO:0000256" key="2">
    <source>
        <dbReference type="SAM" id="Phobius"/>
    </source>
</evidence>
<dbReference type="Pfam" id="PF05569">
    <property type="entry name" value="Peptidase_M56"/>
    <property type="match status" value="1"/>
</dbReference>
<comment type="caution">
    <text evidence="4">The sequence shown here is derived from an EMBL/GenBank/DDBJ whole genome shotgun (WGS) entry which is preliminary data.</text>
</comment>
<gene>
    <name evidence="4" type="ORF">NG895_04595</name>
</gene>
<keyword evidence="2" id="KW-0472">Membrane</keyword>
<keyword evidence="2" id="KW-1133">Transmembrane helix</keyword>
<organism evidence="4 5">
    <name type="scientific">Aeoliella straminimaris</name>
    <dbReference type="NCBI Taxonomy" id="2954799"/>
    <lineage>
        <taxon>Bacteria</taxon>
        <taxon>Pseudomonadati</taxon>
        <taxon>Planctomycetota</taxon>
        <taxon>Planctomycetia</taxon>
        <taxon>Pirellulales</taxon>
        <taxon>Lacipirellulaceae</taxon>
        <taxon>Aeoliella</taxon>
    </lineage>
</organism>
<dbReference type="InterPro" id="IPR008756">
    <property type="entry name" value="Peptidase_M56"/>
</dbReference>
<evidence type="ECO:0000259" key="3">
    <source>
        <dbReference type="Pfam" id="PF05569"/>
    </source>
</evidence>
<dbReference type="CDD" id="cd07341">
    <property type="entry name" value="M56_BlaR1_MecR1_like"/>
    <property type="match status" value="1"/>
</dbReference>
<feature type="domain" description="Peptidase M56" evidence="3">
    <location>
        <begin position="24"/>
        <end position="301"/>
    </location>
</feature>
<feature type="transmembrane region" description="Helical" evidence="2">
    <location>
        <begin position="329"/>
        <end position="349"/>
    </location>
</feature>
<proteinExistence type="predicted"/>
<protein>
    <recommendedName>
        <fullName evidence="3">Peptidase M56 domain-containing protein</fullName>
    </recommendedName>
</protein>
<reference evidence="4" key="1">
    <citation type="submission" date="2022-06" db="EMBL/GenBank/DDBJ databases">
        <title>Aeoliella straminimaris, a novel planctomycete from sediments.</title>
        <authorList>
            <person name="Vitorino I.R."/>
            <person name="Lage O.M."/>
        </authorList>
    </citation>
    <scope>NUCLEOTIDE SEQUENCE</scope>
    <source>
        <strain evidence="4">ICT_H6.2</strain>
    </source>
</reference>
<feature type="transmembrane region" description="Helical" evidence="2">
    <location>
        <begin position="130"/>
        <end position="149"/>
    </location>
</feature>
<dbReference type="InterPro" id="IPR052173">
    <property type="entry name" value="Beta-lactam_resp_regulator"/>
</dbReference>
<dbReference type="AlphaFoldDB" id="A0A9X2F6I9"/>
<dbReference type="PANTHER" id="PTHR34978">
    <property type="entry name" value="POSSIBLE SENSOR-TRANSDUCER PROTEIN BLAR"/>
    <property type="match status" value="1"/>
</dbReference>
<dbReference type="Proteomes" id="UP001155241">
    <property type="component" value="Unassembled WGS sequence"/>
</dbReference>
<feature type="region of interest" description="Disordered" evidence="1">
    <location>
        <begin position="77"/>
        <end position="97"/>
    </location>
</feature>
<evidence type="ECO:0000313" key="4">
    <source>
        <dbReference type="EMBL" id="MCO6043175.1"/>
    </source>
</evidence>
<feature type="transmembrane region" description="Helical" evidence="2">
    <location>
        <begin position="14"/>
        <end position="37"/>
    </location>
</feature>
<dbReference type="PANTHER" id="PTHR34978:SF3">
    <property type="entry name" value="SLR0241 PROTEIN"/>
    <property type="match status" value="1"/>
</dbReference>
<dbReference type="RefSeq" id="WP_252851274.1">
    <property type="nucleotide sequence ID" value="NZ_JAMXLR010000020.1"/>
</dbReference>